<dbReference type="AlphaFoldDB" id="A0A449BK81"/>
<dbReference type="Pfam" id="PF07733">
    <property type="entry name" value="DNA_pol3_alpha"/>
    <property type="match status" value="1"/>
</dbReference>
<dbReference type="Pfam" id="PF02811">
    <property type="entry name" value="PHP"/>
    <property type="match status" value="1"/>
</dbReference>
<dbReference type="PANTHER" id="PTHR32294:SF0">
    <property type="entry name" value="DNA POLYMERASE III SUBUNIT ALPHA"/>
    <property type="match status" value="1"/>
</dbReference>
<dbReference type="InterPro" id="IPR004013">
    <property type="entry name" value="PHP_dom"/>
</dbReference>
<evidence type="ECO:0000256" key="2">
    <source>
        <dbReference type="ARBA" id="ARBA00022679"/>
    </source>
</evidence>
<feature type="domain" description="Polymerase/histidinol phosphatase N-terminal" evidence="7">
    <location>
        <begin position="6"/>
        <end position="72"/>
    </location>
</feature>
<dbReference type="GO" id="GO:0003887">
    <property type="term" value="F:DNA-directed DNA polymerase activity"/>
    <property type="evidence" value="ECO:0007669"/>
    <property type="project" value="UniProtKB-KW"/>
</dbReference>
<dbReference type="KEGG" id="ahk:NCTC10172_00880"/>
<accession>A0A449BK81</accession>
<dbReference type="InterPro" id="IPR003141">
    <property type="entry name" value="Pol/His_phosphatase_N"/>
</dbReference>
<dbReference type="SUPFAM" id="SSF160975">
    <property type="entry name" value="AF1531-like"/>
    <property type="match status" value="1"/>
</dbReference>
<evidence type="ECO:0000313" key="9">
    <source>
        <dbReference type="Proteomes" id="UP000290909"/>
    </source>
</evidence>
<evidence type="ECO:0000259" key="7">
    <source>
        <dbReference type="SMART" id="SM00481"/>
    </source>
</evidence>
<dbReference type="Pfam" id="PF14579">
    <property type="entry name" value="HHH_6"/>
    <property type="match status" value="1"/>
</dbReference>
<keyword evidence="5" id="KW-0239">DNA-directed DNA polymerase</keyword>
<dbReference type="InterPro" id="IPR011708">
    <property type="entry name" value="DNA_pol3_alpha_NTPase_dom"/>
</dbReference>
<evidence type="ECO:0000313" key="8">
    <source>
        <dbReference type="EMBL" id="VEU82854.1"/>
    </source>
</evidence>
<dbReference type="Proteomes" id="UP000290909">
    <property type="component" value="Chromosome"/>
</dbReference>
<sequence>MKKVIGTLYTKTEYSMLNSTLQLEALFSLHKERGYDFISLVDDNLHALYKFLKLSEKYQIKSIIGLDIKLNFREMNLNFLVYARNDKELKILTKLATKKEVSDELNFADVISDLKELVVVIPSFQSYILNNYANKELLTEIFKYLKERIKSFYIGVSNQSELLTNVTTYLKEIARELEIGLLPTRKISYANKEDQKTYHVLRKIENNLYEESYEDLSLITKQDLIKEYKKEHGIFDFQYEVFKNTKYTYLNNKFELPKYPTKDNVDAKSYLEALAKLGLKKRLEKIEHKNEKVYQDRLVHELNVIDQMGYNDYFLIVYDFVKFAKTNDILVGPGRGSAAGSLVAYCLGITEVDPIQYDLLFERFLNIDRRTMPDIDLDFPDNKRDLVIDYVKNKYGEKHVVTISTFTTFAEKSSIRDIARILKLDNSRTTAIINAMQKNKLDETDYEAIELISVAKTLEGLPRQTGTHAAGIILSKENLDDFVPLQKGPHDMLQSQLEASDLESLGFLKIDFLGLRNLAIIDEIYKLEKIDTKLSDIPLDDKKTFETLKNVETTGIFQLESYGMKNVIRKLKPETFEDIVALLALFRPGPMDFIDSYIKSRHGGGFELVDPSIDEVLKPTFGIIVYQEQIMKIAQMFAGYSLSQADLLRRGIAKKDKEILEKEKSNFVKKAIENGRDEKVALKIYDYIERFADYGFNRSHSVAYALLAYQMAYLKTHYFQTFMSVLLSSVTSNTELVENYVKEVRSKKYDVLKPDIRYSTDKFIKTKYSILSPLLLIKGLGVNTVEKILEERAKGPFKDYNEFKVRMKGILNEKNLISLIHAGALDSFGLTHATMLASTNLNQTGFENFLDDYKEKEFSELDFEILKAHEKEAIGFNLYYVMDLTFKTLTEKYGLENPDFTKNQVKFIGKVLKVKTIKTKQNANMCFVDFDCGKEEISATIFPKEYNDYVKLLDEKYLLVYASSSEKGYIVNKIEKVKV</sequence>
<keyword evidence="2 8" id="KW-0808">Transferase</keyword>
<dbReference type="CDD" id="cd04485">
    <property type="entry name" value="DnaE_OBF"/>
    <property type="match status" value="1"/>
</dbReference>
<protein>
    <recommendedName>
        <fullName evidence="1">DNA-directed DNA polymerase</fullName>
        <ecNumber evidence="1">2.7.7.7</ecNumber>
    </recommendedName>
</protein>
<dbReference type="STRING" id="1408416.GCA_000702765_00317"/>
<dbReference type="EC" id="2.7.7.7" evidence="1"/>
<evidence type="ECO:0000256" key="4">
    <source>
        <dbReference type="ARBA" id="ARBA00022705"/>
    </source>
</evidence>
<comment type="catalytic activity">
    <reaction evidence="6">
        <text>DNA(n) + a 2'-deoxyribonucleoside 5'-triphosphate = DNA(n+1) + diphosphate</text>
        <dbReference type="Rhea" id="RHEA:22508"/>
        <dbReference type="Rhea" id="RHEA-COMP:17339"/>
        <dbReference type="Rhea" id="RHEA-COMP:17340"/>
        <dbReference type="ChEBI" id="CHEBI:33019"/>
        <dbReference type="ChEBI" id="CHEBI:61560"/>
        <dbReference type="ChEBI" id="CHEBI:173112"/>
        <dbReference type="EC" id="2.7.7.7"/>
    </reaction>
</comment>
<gene>
    <name evidence="8" type="primary">dnaE</name>
    <name evidence="8" type="ORF">NCTC10172_00880</name>
</gene>
<keyword evidence="4" id="KW-0235">DNA replication</keyword>
<reference evidence="8 9" key="1">
    <citation type="submission" date="2019-01" db="EMBL/GenBank/DDBJ databases">
        <authorList>
            <consortium name="Pathogen Informatics"/>
        </authorList>
    </citation>
    <scope>NUCLEOTIDE SEQUENCE [LARGE SCALE GENOMIC DNA]</scope>
    <source>
        <strain evidence="8 9">NCTC10172</strain>
    </source>
</reference>
<dbReference type="EMBL" id="LR215050">
    <property type="protein sequence ID" value="VEU82854.1"/>
    <property type="molecule type" value="Genomic_DNA"/>
</dbReference>
<evidence type="ECO:0000256" key="5">
    <source>
        <dbReference type="ARBA" id="ARBA00022932"/>
    </source>
</evidence>
<dbReference type="Gene3D" id="1.10.150.870">
    <property type="match status" value="1"/>
</dbReference>
<dbReference type="InterPro" id="IPR004805">
    <property type="entry name" value="DnaE2/DnaE/PolC"/>
</dbReference>
<name>A0A449BK81_9MOLU</name>
<evidence type="ECO:0000256" key="1">
    <source>
        <dbReference type="ARBA" id="ARBA00012417"/>
    </source>
</evidence>
<proteinExistence type="predicted"/>
<dbReference type="InterPro" id="IPR040982">
    <property type="entry name" value="DNA_pol3_finger"/>
</dbReference>
<dbReference type="GO" id="GO:0006260">
    <property type="term" value="P:DNA replication"/>
    <property type="evidence" value="ECO:0007669"/>
    <property type="project" value="UniProtKB-KW"/>
</dbReference>
<dbReference type="Gene3D" id="3.20.20.140">
    <property type="entry name" value="Metal-dependent hydrolases"/>
    <property type="match status" value="1"/>
</dbReference>
<dbReference type="CDD" id="cd07431">
    <property type="entry name" value="PHP_PolIIIA"/>
    <property type="match status" value="1"/>
</dbReference>
<dbReference type="NCBIfam" id="TIGR00594">
    <property type="entry name" value="polc"/>
    <property type="match status" value="1"/>
</dbReference>
<keyword evidence="9" id="KW-1185">Reference proteome</keyword>
<evidence type="ECO:0000256" key="3">
    <source>
        <dbReference type="ARBA" id="ARBA00022695"/>
    </source>
</evidence>
<dbReference type="PANTHER" id="PTHR32294">
    <property type="entry name" value="DNA POLYMERASE III SUBUNIT ALPHA"/>
    <property type="match status" value="1"/>
</dbReference>
<dbReference type="SMART" id="SM00481">
    <property type="entry name" value="POLIIIAc"/>
    <property type="match status" value="1"/>
</dbReference>
<keyword evidence="3 8" id="KW-0548">Nucleotidyltransferase</keyword>
<dbReference type="Pfam" id="PF17657">
    <property type="entry name" value="DNA_pol3_finger"/>
    <property type="match status" value="1"/>
</dbReference>
<dbReference type="GO" id="GO:0008408">
    <property type="term" value="F:3'-5' exonuclease activity"/>
    <property type="evidence" value="ECO:0007669"/>
    <property type="project" value="InterPro"/>
</dbReference>
<evidence type="ECO:0000256" key="6">
    <source>
        <dbReference type="ARBA" id="ARBA00049244"/>
    </source>
</evidence>
<dbReference type="InterPro" id="IPR029460">
    <property type="entry name" value="DNAPol_HHH"/>
</dbReference>
<organism evidence="8 9">
    <name type="scientific">Acholeplasma hippikon</name>
    <dbReference type="NCBI Taxonomy" id="264636"/>
    <lineage>
        <taxon>Bacteria</taxon>
        <taxon>Bacillati</taxon>
        <taxon>Mycoplasmatota</taxon>
        <taxon>Mollicutes</taxon>
        <taxon>Acholeplasmatales</taxon>
        <taxon>Acholeplasmataceae</taxon>
        <taxon>Acholeplasma</taxon>
    </lineage>
</organism>